<proteinExistence type="predicted"/>
<dbReference type="EMBL" id="QRQK01000064">
    <property type="protein sequence ID" value="RHM91091.1"/>
    <property type="molecule type" value="Genomic_DNA"/>
</dbReference>
<comment type="caution">
    <text evidence="1">The sequence shown here is derived from an EMBL/GenBank/DDBJ whole genome shotgun (WGS) entry which is preliminary data.</text>
</comment>
<name>A0A415SQB8_9BACT</name>
<dbReference type="RefSeq" id="WP_007764550.1">
    <property type="nucleotide sequence ID" value="NZ_QRQK01000064.1"/>
</dbReference>
<dbReference type="Proteomes" id="UP000285109">
    <property type="component" value="Unassembled WGS sequence"/>
</dbReference>
<reference evidence="1 2" key="1">
    <citation type="submission" date="2018-08" db="EMBL/GenBank/DDBJ databases">
        <title>A genome reference for cultivated species of the human gut microbiota.</title>
        <authorList>
            <person name="Zou Y."/>
            <person name="Xue W."/>
            <person name="Luo G."/>
        </authorList>
    </citation>
    <scope>NUCLEOTIDE SEQUENCE [LARGE SCALE GENOMIC DNA]</scope>
    <source>
        <strain evidence="1 2">AF31-28B-AC</strain>
    </source>
</reference>
<accession>A0A415SQB8</accession>
<evidence type="ECO:0000313" key="2">
    <source>
        <dbReference type="Proteomes" id="UP000285109"/>
    </source>
</evidence>
<evidence type="ECO:0000313" key="1">
    <source>
        <dbReference type="EMBL" id="RHM91091.1"/>
    </source>
</evidence>
<protein>
    <submittedName>
        <fullName evidence="1">Transcriptional regulator</fullName>
    </submittedName>
</protein>
<dbReference type="AlphaFoldDB" id="A0A415SQB8"/>
<sequence length="134" mass="14722">MDENFRFIQVLDGLKEKGIITDYVQAANTLGTNKAGISDIKSGRKKLSIELLRRLKLSYPNINIEWIIMGEGDIFVTPKTNNSNNSVSETSFFIEKIAQQAEEIGILKQTIMQLKQESVGRVSGAESSTLAGAG</sequence>
<gene>
    <name evidence="1" type="ORF">DWZ34_17565</name>
</gene>
<organism evidence="1 2">
    <name type="scientific">Phocaeicola plebeius</name>
    <dbReference type="NCBI Taxonomy" id="310297"/>
    <lineage>
        <taxon>Bacteria</taxon>
        <taxon>Pseudomonadati</taxon>
        <taxon>Bacteroidota</taxon>
        <taxon>Bacteroidia</taxon>
        <taxon>Bacteroidales</taxon>
        <taxon>Bacteroidaceae</taxon>
        <taxon>Phocaeicola</taxon>
    </lineage>
</organism>